<name>A0AAU9LMA2_9STRA</name>
<evidence type="ECO:0000256" key="1">
    <source>
        <dbReference type="SAM" id="MobiDB-lite"/>
    </source>
</evidence>
<proteinExistence type="predicted"/>
<keyword evidence="4" id="KW-1185">Reference proteome</keyword>
<organism evidence="2 5">
    <name type="scientific">Peronospora belbahrii</name>
    <dbReference type="NCBI Taxonomy" id="622444"/>
    <lineage>
        <taxon>Eukaryota</taxon>
        <taxon>Sar</taxon>
        <taxon>Stramenopiles</taxon>
        <taxon>Oomycota</taxon>
        <taxon>Peronosporomycetes</taxon>
        <taxon>Peronosporales</taxon>
        <taxon>Peronosporaceae</taxon>
        <taxon>Peronospora</taxon>
    </lineage>
</organism>
<reference evidence="2 4" key="1">
    <citation type="submission" date="2021-11" db="EMBL/GenBank/DDBJ databases">
        <authorList>
            <person name="Islam A."/>
            <person name="Islam S."/>
            <person name="Flora M.S."/>
            <person name="Rahman M."/>
            <person name="Ziaur R.M."/>
            <person name="Epstein J.H."/>
            <person name="Hassan M."/>
            <person name="Klassen M."/>
            <person name="Woodard K."/>
            <person name="Webb A."/>
            <person name="Webby R.J."/>
            <person name="El Zowalaty M.E."/>
        </authorList>
    </citation>
    <scope>NUCLEOTIDE SEQUENCE</scope>
    <source>
        <strain evidence="3">Pbs1</strain>
        <strain evidence="2">Pbs3</strain>
    </source>
</reference>
<dbReference type="AlphaFoldDB" id="A0AAU9LMA2"/>
<feature type="region of interest" description="Disordered" evidence="1">
    <location>
        <begin position="1"/>
        <end position="70"/>
    </location>
</feature>
<evidence type="ECO:0000313" key="5">
    <source>
        <dbReference type="Proteomes" id="UP001160483"/>
    </source>
</evidence>
<evidence type="ECO:0000313" key="4">
    <source>
        <dbReference type="Proteomes" id="UP001158986"/>
    </source>
</evidence>
<evidence type="ECO:0000313" key="2">
    <source>
        <dbReference type="EMBL" id="CAH0481121.1"/>
    </source>
</evidence>
<evidence type="ECO:0008006" key="6">
    <source>
        <dbReference type="Google" id="ProtNLM"/>
    </source>
</evidence>
<dbReference type="EMBL" id="CAKKTJ010000327">
    <property type="protein sequence ID" value="CAH0481121.1"/>
    <property type="molecule type" value="Genomic_DNA"/>
</dbReference>
<protein>
    <recommendedName>
        <fullName evidence="6">Hyaluronan/mRNA-binding protein domain-containing protein</fullName>
    </recommendedName>
</protein>
<feature type="compositionally biased region" description="Basic and acidic residues" evidence="1">
    <location>
        <begin position="56"/>
        <end position="70"/>
    </location>
</feature>
<accession>A0AAU9LMA2</accession>
<evidence type="ECO:0000313" key="3">
    <source>
        <dbReference type="EMBL" id="CAH0519858.1"/>
    </source>
</evidence>
<sequence>MPASRELTNKKKDHKDRQQRGPVGIGIGGPKKGGAGAHNWGVPTAASVDEEEEVVAVDRNDPNYDSLGEK</sequence>
<comment type="caution">
    <text evidence="2">The sequence shown here is derived from an EMBL/GenBank/DDBJ whole genome shotgun (WGS) entry which is preliminary data.</text>
</comment>
<dbReference type="EMBL" id="CAKLCB010000319">
    <property type="protein sequence ID" value="CAH0519858.1"/>
    <property type="molecule type" value="Genomic_DNA"/>
</dbReference>
<feature type="compositionally biased region" description="Gly residues" evidence="1">
    <location>
        <begin position="23"/>
        <end position="36"/>
    </location>
</feature>
<dbReference type="Proteomes" id="UP001158986">
    <property type="component" value="Unassembled WGS sequence"/>
</dbReference>
<feature type="compositionally biased region" description="Basic and acidic residues" evidence="1">
    <location>
        <begin position="7"/>
        <end position="19"/>
    </location>
</feature>
<gene>
    <name evidence="3" type="ORF">PBS001_LOCUS6372</name>
    <name evidence="2" type="ORF">PBS003_LOCUS7728</name>
</gene>
<dbReference type="Proteomes" id="UP001160483">
    <property type="component" value="Unassembled WGS sequence"/>
</dbReference>